<accession>A0A059DXJ9</accession>
<evidence type="ECO:0000313" key="3">
    <source>
        <dbReference type="Proteomes" id="UP000024547"/>
    </source>
</evidence>
<keyword evidence="3" id="KW-1185">Reference proteome</keyword>
<dbReference type="PANTHER" id="PTHR43808">
    <property type="entry name" value="ACETYLORNITHINE DEACETYLASE"/>
    <property type="match status" value="1"/>
</dbReference>
<evidence type="ECO:0000256" key="1">
    <source>
        <dbReference type="SAM" id="MobiDB-lite"/>
    </source>
</evidence>
<dbReference type="STRING" id="1280948.HY36_09900"/>
<feature type="region of interest" description="Disordered" evidence="1">
    <location>
        <begin position="443"/>
        <end position="468"/>
    </location>
</feature>
<dbReference type="InterPro" id="IPR050072">
    <property type="entry name" value="Peptidase_M20A"/>
</dbReference>
<protein>
    <recommendedName>
        <fullName evidence="4">Peptidase M20</fullName>
    </recommendedName>
</protein>
<name>A0A059DXJ9_9PROT</name>
<reference evidence="2 3" key="1">
    <citation type="journal article" date="2014" name="Antonie Van Leeuwenhoek">
        <title>Hyphomonas beringensis sp. nov. and Hyphomonas chukchiensis sp. nov., isolated from surface seawater of the Bering Sea and Chukchi Sea.</title>
        <authorList>
            <person name="Li C."/>
            <person name="Lai Q."/>
            <person name="Li G."/>
            <person name="Dong C."/>
            <person name="Wang J."/>
            <person name="Liao Y."/>
            <person name="Shao Z."/>
        </authorList>
    </citation>
    <scope>NUCLEOTIDE SEQUENCE [LARGE SCALE GENOMIC DNA]</scope>
    <source>
        <strain evidence="2 3">22II1-22F38</strain>
    </source>
</reference>
<dbReference type="SUPFAM" id="SSF53187">
    <property type="entry name" value="Zn-dependent exopeptidases"/>
    <property type="match status" value="1"/>
</dbReference>
<evidence type="ECO:0008006" key="4">
    <source>
        <dbReference type="Google" id="ProtNLM"/>
    </source>
</evidence>
<organism evidence="2 3">
    <name type="scientific">Hyphomonas atlantica</name>
    <dbReference type="NCBI Taxonomy" id="1280948"/>
    <lineage>
        <taxon>Bacteria</taxon>
        <taxon>Pseudomonadati</taxon>
        <taxon>Pseudomonadota</taxon>
        <taxon>Alphaproteobacteria</taxon>
        <taxon>Hyphomonadales</taxon>
        <taxon>Hyphomonadaceae</taxon>
        <taxon>Hyphomonas</taxon>
    </lineage>
</organism>
<dbReference type="EMBL" id="AWFH01000061">
    <property type="protein sequence ID" value="KCZ58162.1"/>
    <property type="molecule type" value="Genomic_DNA"/>
</dbReference>
<dbReference type="eggNOG" id="COG0624">
    <property type="taxonomic scope" value="Bacteria"/>
</dbReference>
<proteinExistence type="predicted"/>
<evidence type="ECO:0000313" key="2">
    <source>
        <dbReference type="EMBL" id="KCZ58162.1"/>
    </source>
</evidence>
<gene>
    <name evidence="2" type="ORF">HY36_09900</name>
</gene>
<dbReference type="Gene3D" id="3.40.630.10">
    <property type="entry name" value="Zn peptidases"/>
    <property type="match status" value="1"/>
</dbReference>
<comment type="caution">
    <text evidence="2">The sequence shown here is derived from an EMBL/GenBank/DDBJ whole genome shotgun (WGS) entry which is preliminary data.</text>
</comment>
<dbReference type="Proteomes" id="UP000024547">
    <property type="component" value="Unassembled WGS sequence"/>
</dbReference>
<dbReference type="RefSeq" id="WP_241764226.1">
    <property type="nucleotide sequence ID" value="NZ_AWFH01000061.1"/>
</dbReference>
<dbReference type="Gene3D" id="3.30.70.360">
    <property type="match status" value="1"/>
</dbReference>
<dbReference type="PATRIC" id="fig|1280948.3.peg.3099"/>
<dbReference type="AlphaFoldDB" id="A0A059DXJ9"/>
<sequence length="468" mass="51154">MTEASPAFKNLPPVAYEVTPEEREAIEAAIDKDELTRTALELGNIDSPSMQEASAAEYVFDWLTREGFAPRKVGATPERPNIIATYGGKGDGKSLLFTAHLDTESPTWDPDLDAQKFRPETLANPEWNQCWLQDGAFHGFPISNDRGPMVCFLMAAKALKACGIDLSGRLYLTASPGEIGPEPIEEARGVQYMGKEIGTHYAFYHGGVAPDYAIAAEGCDFGLTWVACGYAVFRIQLFGEGVFTPLLDNPERASDHPNPIYRLGDAIQSLLDWGRVYEQENIYSSDGGVAKPKTQISSVRGGVPYAFGAGTEICSLYLEVGLPPHVEVGQVFRSLQAHLRKQGLGEFDIEPVVVRHGFAADETRVGPLVAAVDAATRDTLGEPLQLAHPVYSSMWRDHNVFNMNRIPAVTTGFPRWRPTPEDMIKSTLIYALTALSLCGRASESEGGEMTSRSDVYGDNPFAKQEQAE</sequence>